<sequence>MSHLPILLVDDEEGIRTVLSITLEDAGHKVDTAANASDALEMFRARRYPLVVTDIRMPGMSGVELLREIKRIDPKTEVIMISGHADIDVAIQSLKHDASDFITKPINMDVFTFALQRAEERSTMRRQLEEYTSNLEALVEKKSAQLVEVERRMAASQLFEGLTASLDAFAANLDNMSMFNQMPMFVSIHNRNREVVAINDHYRQRLGDLVGEKSWSMYDDLRQGEQECPVARTIADKAARRAEHVVRCVNGNLHSVAVDTVPITASDDEVELVLEFMVDLREAEQLRDELRTTQHKYQQLFDQTPCFISVQNRGFTILSSNARHKDGLGDLEGGLCYERIMHRASPCRDCPLIKTFEDGEMHQMETVITNRKGEQINALIWSAPIRDTSGEITEAIEMITDITQIRKLQDRLTSLGLLLGSTAHGIKGLLTGIDGAIYRLGAGLEKQNFARVEDGFNDLQHLTGRVKQTVLDILYYAKKRELNWKSIDVATFALNTYTSMSAKAEARGVLLELDLAANLGSFKADASILVSALGNILENAIDACNGNEPDAPGNVLFKITCDASQIAFQITDNGAGMDHETRDKLFTLFFSSKGIAGTGIGLFVANEIVQQHGGNITVESEQGHGSTFIVYIPRELSVQV</sequence>
<dbReference type="SMART" id="SM00387">
    <property type="entry name" value="HATPase_c"/>
    <property type="match status" value="1"/>
</dbReference>
<dbReference type="EC" id="2.7.13.3" evidence="2"/>
<evidence type="ECO:0000256" key="2">
    <source>
        <dbReference type="ARBA" id="ARBA00012438"/>
    </source>
</evidence>
<dbReference type="InterPro" id="IPR003594">
    <property type="entry name" value="HATPase_dom"/>
</dbReference>
<reference evidence="12 13" key="1">
    <citation type="submission" date="2019-11" db="EMBL/GenBank/DDBJ databases">
        <title>Pseudodesulfovibrio alkaliphilus, sp. nov., an alkaliphilic sulfate-reducing bacteria from mud volcano of Taman peninsula, Russia.</title>
        <authorList>
            <person name="Frolova A."/>
            <person name="Merkel A.Y."/>
            <person name="Slobodkin A.I."/>
        </authorList>
    </citation>
    <scope>NUCLEOTIDE SEQUENCE [LARGE SCALE GENOMIC DNA]</scope>
    <source>
        <strain evidence="12 13">F-1</strain>
    </source>
</reference>
<evidence type="ECO:0000259" key="11">
    <source>
        <dbReference type="PROSITE" id="PS50113"/>
    </source>
</evidence>
<dbReference type="Pfam" id="PF08448">
    <property type="entry name" value="PAS_4"/>
    <property type="match status" value="1"/>
</dbReference>
<dbReference type="PANTHER" id="PTHR43547">
    <property type="entry name" value="TWO-COMPONENT HISTIDINE KINASE"/>
    <property type="match status" value="1"/>
</dbReference>
<dbReference type="Gene3D" id="3.30.450.20">
    <property type="entry name" value="PAS domain"/>
    <property type="match status" value="2"/>
</dbReference>
<feature type="coiled-coil region" evidence="8">
    <location>
        <begin position="121"/>
        <end position="152"/>
    </location>
</feature>
<evidence type="ECO:0000256" key="6">
    <source>
        <dbReference type="ARBA" id="ARBA00023163"/>
    </source>
</evidence>
<dbReference type="Pfam" id="PF02518">
    <property type="entry name" value="HATPase_c"/>
    <property type="match status" value="1"/>
</dbReference>
<dbReference type="SMART" id="SM00448">
    <property type="entry name" value="REC"/>
    <property type="match status" value="1"/>
</dbReference>
<evidence type="ECO:0000256" key="4">
    <source>
        <dbReference type="ARBA" id="ARBA00023012"/>
    </source>
</evidence>
<dbReference type="PROSITE" id="PS50110">
    <property type="entry name" value="RESPONSE_REGULATORY"/>
    <property type="match status" value="1"/>
</dbReference>
<dbReference type="GO" id="GO:0000155">
    <property type="term" value="F:phosphorelay sensor kinase activity"/>
    <property type="evidence" value="ECO:0007669"/>
    <property type="project" value="TreeGrafter"/>
</dbReference>
<dbReference type="InterPro" id="IPR005467">
    <property type="entry name" value="His_kinase_dom"/>
</dbReference>
<dbReference type="AlphaFoldDB" id="A0A7K1KJY4"/>
<dbReference type="NCBIfam" id="TIGR00229">
    <property type="entry name" value="sensory_box"/>
    <property type="match status" value="1"/>
</dbReference>
<dbReference type="PANTHER" id="PTHR43547:SF10">
    <property type="entry name" value="SENSOR HISTIDINE KINASE DCUS"/>
    <property type="match status" value="1"/>
</dbReference>
<dbReference type="FunFam" id="3.40.50.2300:FF:000018">
    <property type="entry name" value="DNA-binding transcriptional regulator NtrC"/>
    <property type="match status" value="1"/>
</dbReference>
<keyword evidence="8" id="KW-0175">Coiled coil</keyword>
<feature type="modified residue" description="4-aspartylphosphate" evidence="7">
    <location>
        <position position="54"/>
    </location>
</feature>
<comment type="caution">
    <text evidence="12">The sequence shown here is derived from an EMBL/GenBank/DDBJ whole genome shotgun (WGS) entry which is preliminary data.</text>
</comment>
<dbReference type="InterPro" id="IPR013656">
    <property type="entry name" value="PAS_4"/>
</dbReference>
<organism evidence="12 13">
    <name type="scientific">Pseudodesulfovibrio alkaliphilus</name>
    <dbReference type="NCBI Taxonomy" id="2661613"/>
    <lineage>
        <taxon>Bacteria</taxon>
        <taxon>Pseudomonadati</taxon>
        <taxon>Thermodesulfobacteriota</taxon>
        <taxon>Desulfovibrionia</taxon>
        <taxon>Desulfovibrionales</taxon>
        <taxon>Desulfovibrionaceae</taxon>
    </lineage>
</organism>
<dbReference type="InterPro" id="IPR035965">
    <property type="entry name" value="PAS-like_dom_sf"/>
</dbReference>
<keyword evidence="5" id="KW-0805">Transcription regulation</keyword>
<dbReference type="PROSITE" id="PS50109">
    <property type="entry name" value="HIS_KIN"/>
    <property type="match status" value="1"/>
</dbReference>
<feature type="domain" description="Histidine kinase" evidence="9">
    <location>
        <begin position="421"/>
        <end position="636"/>
    </location>
</feature>
<evidence type="ECO:0000256" key="5">
    <source>
        <dbReference type="ARBA" id="ARBA00023015"/>
    </source>
</evidence>
<dbReference type="Gene3D" id="3.40.50.2300">
    <property type="match status" value="1"/>
</dbReference>
<dbReference type="Gene3D" id="3.30.565.10">
    <property type="entry name" value="Histidine kinase-like ATPase, C-terminal domain"/>
    <property type="match status" value="1"/>
</dbReference>
<keyword evidence="13" id="KW-1185">Reference proteome</keyword>
<dbReference type="InterPro" id="IPR001789">
    <property type="entry name" value="Sig_transdc_resp-reg_receiver"/>
</dbReference>
<dbReference type="SUPFAM" id="SSF55874">
    <property type="entry name" value="ATPase domain of HSP90 chaperone/DNA topoisomerase II/histidine kinase"/>
    <property type="match status" value="1"/>
</dbReference>
<feature type="domain" description="PAC" evidence="11">
    <location>
        <begin position="362"/>
        <end position="414"/>
    </location>
</feature>
<dbReference type="Pfam" id="PF13426">
    <property type="entry name" value="PAS_9"/>
    <property type="match status" value="1"/>
</dbReference>
<evidence type="ECO:0000313" key="12">
    <source>
        <dbReference type="EMBL" id="MUM76383.1"/>
    </source>
</evidence>
<evidence type="ECO:0000259" key="9">
    <source>
        <dbReference type="PROSITE" id="PS50109"/>
    </source>
</evidence>
<dbReference type="Proteomes" id="UP000461162">
    <property type="component" value="Unassembled WGS sequence"/>
</dbReference>
<keyword evidence="6" id="KW-0804">Transcription</keyword>
<keyword evidence="4" id="KW-0902">Two-component regulatory system</keyword>
<evidence type="ECO:0000313" key="13">
    <source>
        <dbReference type="Proteomes" id="UP000461162"/>
    </source>
</evidence>
<evidence type="ECO:0000259" key="10">
    <source>
        <dbReference type="PROSITE" id="PS50110"/>
    </source>
</evidence>
<dbReference type="EMBL" id="WODC01000001">
    <property type="protein sequence ID" value="MUM76383.1"/>
    <property type="molecule type" value="Genomic_DNA"/>
</dbReference>
<dbReference type="InterPro" id="IPR004358">
    <property type="entry name" value="Sig_transdc_His_kin-like_C"/>
</dbReference>
<evidence type="ECO:0000256" key="1">
    <source>
        <dbReference type="ARBA" id="ARBA00000085"/>
    </source>
</evidence>
<accession>A0A7K1KJY4</accession>
<evidence type="ECO:0000256" key="8">
    <source>
        <dbReference type="SAM" id="Coils"/>
    </source>
</evidence>
<dbReference type="InterPro" id="IPR000700">
    <property type="entry name" value="PAS-assoc_C"/>
</dbReference>
<evidence type="ECO:0000256" key="7">
    <source>
        <dbReference type="PROSITE-ProRule" id="PRU00169"/>
    </source>
</evidence>
<proteinExistence type="predicted"/>
<dbReference type="InterPro" id="IPR011006">
    <property type="entry name" value="CheY-like_superfamily"/>
</dbReference>
<dbReference type="SUPFAM" id="SSF55785">
    <property type="entry name" value="PYP-like sensor domain (PAS domain)"/>
    <property type="match status" value="2"/>
</dbReference>
<dbReference type="InterPro" id="IPR036890">
    <property type="entry name" value="HATPase_C_sf"/>
</dbReference>
<comment type="catalytic activity">
    <reaction evidence="1">
        <text>ATP + protein L-histidine = ADP + protein N-phospho-L-histidine.</text>
        <dbReference type="EC" id="2.7.13.3"/>
    </reaction>
</comment>
<protein>
    <recommendedName>
        <fullName evidence="2">histidine kinase</fullName>
        <ecNumber evidence="2">2.7.13.3</ecNumber>
    </recommendedName>
</protein>
<keyword evidence="3 7" id="KW-0597">Phosphoprotein</keyword>
<dbReference type="Pfam" id="PF00072">
    <property type="entry name" value="Response_reg"/>
    <property type="match status" value="1"/>
</dbReference>
<feature type="domain" description="Response regulatory" evidence="10">
    <location>
        <begin position="5"/>
        <end position="119"/>
    </location>
</feature>
<gene>
    <name evidence="12" type="ORF">GKC30_01905</name>
</gene>
<dbReference type="RefSeq" id="WP_155931953.1">
    <property type="nucleotide sequence ID" value="NZ_WODC01000001.1"/>
</dbReference>
<name>A0A7K1KJY4_9BACT</name>
<evidence type="ECO:0000256" key="3">
    <source>
        <dbReference type="ARBA" id="ARBA00022553"/>
    </source>
</evidence>
<dbReference type="PROSITE" id="PS50113">
    <property type="entry name" value="PAC"/>
    <property type="match status" value="1"/>
</dbReference>
<dbReference type="PRINTS" id="PR00344">
    <property type="entry name" value="BCTRLSENSOR"/>
</dbReference>
<dbReference type="InterPro" id="IPR000014">
    <property type="entry name" value="PAS"/>
</dbReference>
<dbReference type="SUPFAM" id="SSF52172">
    <property type="entry name" value="CheY-like"/>
    <property type="match status" value="1"/>
</dbReference>